<dbReference type="EMBL" id="UOGL01000359">
    <property type="protein sequence ID" value="VAX39689.1"/>
    <property type="molecule type" value="Genomic_DNA"/>
</dbReference>
<proteinExistence type="predicted"/>
<evidence type="ECO:0000313" key="1">
    <source>
        <dbReference type="EMBL" id="VAX39689.1"/>
    </source>
</evidence>
<dbReference type="AlphaFoldDB" id="A0A3B1DBN0"/>
<reference evidence="1" key="1">
    <citation type="submission" date="2018-06" db="EMBL/GenBank/DDBJ databases">
        <authorList>
            <person name="Zhirakovskaya E."/>
        </authorList>
    </citation>
    <scope>NUCLEOTIDE SEQUENCE</scope>
</reference>
<name>A0A3B1DBN0_9ZZZZ</name>
<accession>A0A3B1DBN0</accession>
<protein>
    <submittedName>
        <fullName evidence="1">Uncharacterized protein</fullName>
    </submittedName>
</protein>
<organism evidence="1">
    <name type="scientific">hydrothermal vent metagenome</name>
    <dbReference type="NCBI Taxonomy" id="652676"/>
    <lineage>
        <taxon>unclassified sequences</taxon>
        <taxon>metagenomes</taxon>
        <taxon>ecological metagenomes</taxon>
    </lineage>
</organism>
<gene>
    <name evidence="1" type="ORF">MNBD_PLANCTO02-641</name>
</gene>
<sequence>MNIAQTTELAALIATHSKHVIESPQPLPEEALRNYWHYSRKQLVHWMNELNRLDTQRILEKESEAELLQRDIAVQSIIEEIFITEILTRVWTAVLSATDQRRCVQYAEPVARGVLLSHLQARRRALISLVDGHLSPVRVGSLNKLRRRCERWTDFLLGQLAPQYAIDDFAFDSQRAYDLGQNSSSIAAEPLLLAGMRIGFSTFDFVNRSASQIQKQIISSVLASFPIDAFRQSGTFRSVSHLRIQRSADRESEPVGSSGYLLGEQIFSSIPSHHRFDMPHNDQDELK</sequence>